<dbReference type="CDD" id="cd18186">
    <property type="entry name" value="BTB_POZ_ZBTB_KLHL-like"/>
    <property type="match status" value="1"/>
</dbReference>
<dbReference type="InterPro" id="IPR000938">
    <property type="entry name" value="CAP-Gly_domain"/>
</dbReference>
<dbReference type="Gene3D" id="3.30.710.10">
    <property type="entry name" value="Potassium Channel Kv1.1, Chain A"/>
    <property type="match status" value="2"/>
</dbReference>
<dbReference type="Pfam" id="PF00651">
    <property type="entry name" value="BTB"/>
    <property type="match status" value="1"/>
</dbReference>
<name>A0A4T0MHR5_9BASI</name>
<protein>
    <recommendedName>
        <fullName evidence="6">BTB domain-containing protein</fullName>
    </recommendedName>
</protein>
<reference evidence="4 5" key="1">
    <citation type="submission" date="2019-03" db="EMBL/GenBank/DDBJ databases">
        <title>Sequencing 25 genomes of Wallemia mellicola.</title>
        <authorList>
            <person name="Gostincar C."/>
        </authorList>
    </citation>
    <scope>NUCLEOTIDE SEQUENCE [LARGE SCALE GENOMIC DNA]</scope>
    <source>
        <strain evidence="4 5">EXF-6152</strain>
    </source>
</reference>
<evidence type="ECO:0000313" key="5">
    <source>
        <dbReference type="Proteomes" id="UP000310685"/>
    </source>
</evidence>
<sequence length="1198" mass="132776">MSVNWQNKLRQAEIDSHQSWLDDLEELFVNAHQRFSDISWSTQNEDEEIVHAHKAILYARAPSQFLSAYLPKQPNALDTQDNSSSLNVAVASTLQRSPSPTPNSLILPKSTSPAILSSALKFLYTANDGESFDFLFDQPLVDRQNQDERQAKMRSDLVYMWRSTLFSDVKITLVDDTGEALKKHDSDDDDDDDGEAIFSAHRALLASRSTYFANILSPTSGFIESLQNADSGPRSVTLHQPPFTPASLHFALGYIYSGTVAFSNRTLDLSTAFEVYEAAEYLDLTPLKAQIVGKISEMVNYFDFPFTANRQLLIKRIPRILEFTLRPTINEPELEASVFELCVKGFGDIWGKDIAELPYPTRKQLVSSVNLGISSHTLIPALKAVIAIQNRLKNEMRFAKWVNELTNMVNAVDKHIRRCLDANLGEVLDSDKFWDLVDGVGFSNDAFEKLLEMIIESLNDENCIFSYQSFTSKILRNENENRVLTPSMREWCDEIRKKIVKSVRSRWMNVKSLGLFEKLEKWCLQELSEELGVGVDELLPPKQTTRRFVKKSTSSVRKEDDGTDLRTNVLRNTGRRATSTMNARPPRAQTQSTSVATTSHRTPPKAVIPPRRAGSLNTTMSAASTTPTTVRSGRSPAQSGSPNSRYPGGRRPIAQSSSASISPSMRSAASAASRTSSTTTYSKNNAETQNSPSVVRSKPKTGSQIPKPSSTPRTTTPSISSNRSANINRRMSTPSPSPSLIPTHTMRMRRISTPSKTTRGDGDMMKQQLSDKEKGKDNVKKKVEGSVKESQEKDISGNIKNEPEDSSVIGLRKEKLPSHIQKTNQDGPRLRPRPHSQSGNSVRSLAAKFESNSGDSKLGPRPSSVTPIVEQETTKDMVEDSKESNKEDTKEGGKEVAPEVTQSEKSDKENTNLSSLETPQKKPKSTVGRLRSGTLRQHENPLEDANATPRAVLQSESGNKSPTKSEHRLSNLSLVGGLGEGESDPESVAPSRIPSLSLTERSLTTQKSMMSLVEHDPNQGKEQQCTTQETAPKMVIKEQKTVEPHGVALTVGIPCIVACKPKRRKSGASIRFRALVRYLGTIANEFGPWVGVEIPSEEITEEKFNSVSGWNDGMLHEKRYFSLQGEKWNAMEPRRSLTIPSEVGGKSRVPKRSISSSTRAVSGMSSLSETSPIEEDKKTQPHKALFVRPANVVWVVNT</sequence>
<feature type="compositionally biased region" description="Polar residues" evidence="1">
    <location>
        <begin position="565"/>
        <end position="582"/>
    </location>
</feature>
<gene>
    <name evidence="4" type="ORF">E3Q22_00328</name>
</gene>
<dbReference type="PROSITE" id="PS50097">
    <property type="entry name" value="BTB"/>
    <property type="match status" value="1"/>
</dbReference>
<feature type="compositionally biased region" description="Low complexity" evidence="1">
    <location>
        <begin position="588"/>
        <end position="599"/>
    </location>
</feature>
<proteinExistence type="predicted"/>
<dbReference type="EMBL" id="SPRC01000002">
    <property type="protein sequence ID" value="TIB82398.1"/>
    <property type="molecule type" value="Genomic_DNA"/>
</dbReference>
<evidence type="ECO:0000259" key="3">
    <source>
        <dbReference type="PROSITE" id="PS50245"/>
    </source>
</evidence>
<feature type="compositionally biased region" description="Low complexity" evidence="1">
    <location>
        <begin position="650"/>
        <end position="682"/>
    </location>
</feature>
<feature type="compositionally biased region" description="Basic and acidic residues" evidence="1">
    <location>
        <begin position="872"/>
        <end position="910"/>
    </location>
</feature>
<feature type="domain" description="CAP-Gly" evidence="3">
    <location>
        <begin position="1080"/>
        <end position="1140"/>
    </location>
</feature>
<feature type="compositionally biased region" description="Polar residues" evidence="1">
    <location>
        <begin position="683"/>
        <end position="704"/>
    </location>
</feature>
<dbReference type="Proteomes" id="UP000310685">
    <property type="component" value="Unassembled WGS sequence"/>
</dbReference>
<dbReference type="Gene3D" id="2.30.30.190">
    <property type="entry name" value="CAP Gly-rich-like domain"/>
    <property type="match status" value="1"/>
</dbReference>
<evidence type="ECO:0000259" key="2">
    <source>
        <dbReference type="PROSITE" id="PS50097"/>
    </source>
</evidence>
<dbReference type="SMART" id="SM00225">
    <property type="entry name" value="BTB"/>
    <property type="match status" value="1"/>
</dbReference>
<feature type="compositionally biased region" description="Polar residues" evidence="1">
    <location>
        <begin position="630"/>
        <end position="644"/>
    </location>
</feature>
<dbReference type="SUPFAM" id="SSF54695">
    <property type="entry name" value="POZ domain"/>
    <property type="match status" value="1"/>
</dbReference>
<feature type="region of interest" description="Disordered" evidence="1">
    <location>
        <begin position="550"/>
        <end position="1000"/>
    </location>
</feature>
<evidence type="ECO:0008006" key="6">
    <source>
        <dbReference type="Google" id="ProtNLM"/>
    </source>
</evidence>
<dbReference type="AlphaFoldDB" id="A0A4T0MHR5"/>
<accession>A0A4T0MHR5</accession>
<evidence type="ECO:0000256" key="1">
    <source>
        <dbReference type="SAM" id="MobiDB-lite"/>
    </source>
</evidence>
<feature type="compositionally biased region" description="Low complexity" evidence="1">
    <location>
        <begin position="705"/>
        <end position="745"/>
    </location>
</feature>
<dbReference type="InterPro" id="IPR011333">
    <property type="entry name" value="SKP1/BTB/POZ_sf"/>
</dbReference>
<feature type="compositionally biased region" description="Polar residues" evidence="1">
    <location>
        <begin position="1153"/>
        <end position="1171"/>
    </location>
</feature>
<dbReference type="SUPFAM" id="SSF74924">
    <property type="entry name" value="Cap-Gly domain"/>
    <property type="match status" value="1"/>
</dbReference>
<dbReference type="PANTHER" id="PTHR22427:SF7">
    <property type="entry name" value="GH15728P"/>
    <property type="match status" value="1"/>
</dbReference>
<feature type="compositionally biased region" description="Low complexity" evidence="1">
    <location>
        <begin position="618"/>
        <end position="629"/>
    </location>
</feature>
<feature type="domain" description="BTB" evidence="2">
    <location>
        <begin position="167"/>
        <end position="264"/>
    </location>
</feature>
<feature type="compositionally biased region" description="Basic and acidic residues" evidence="1">
    <location>
        <begin position="758"/>
        <end position="795"/>
    </location>
</feature>
<organism evidence="4 5">
    <name type="scientific">Wallemia mellicola</name>
    <dbReference type="NCBI Taxonomy" id="1708541"/>
    <lineage>
        <taxon>Eukaryota</taxon>
        <taxon>Fungi</taxon>
        <taxon>Dikarya</taxon>
        <taxon>Basidiomycota</taxon>
        <taxon>Wallemiomycotina</taxon>
        <taxon>Wallemiomycetes</taxon>
        <taxon>Wallemiales</taxon>
        <taxon>Wallemiaceae</taxon>
        <taxon>Wallemia</taxon>
    </lineage>
</organism>
<dbReference type="InterPro" id="IPR000210">
    <property type="entry name" value="BTB/POZ_dom"/>
</dbReference>
<comment type="caution">
    <text evidence="4">The sequence shown here is derived from an EMBL/GenBank/DDBJ whole genome shotgun (WGS) entry which is preliminary data.</text>
</comment>
<dbReference type="InterPro" id="IPR036859">
    <property type="entry name" value="CAP-Gly_dom_sf"/>
</dbReference>
<dbReference type="PROSITE" id="PS50245">
    <property type="entry name" value="CAP_GLY_2"/>
    <property type="match status" value="1"/>
</dbReference>
<evidence type="ECO:0000313" key="4">
    <source>
        <dbReference type="EMBL" id="TIB82398.1"/>
    </source>
</evidence>
<feature type="region of interest" description="Disordered" evidence="1">
    <location>
        <begin position="1140"/>
        <end position="1181"/>
    </location>
</feature>
<dbReference type="PANTHER" id="PTHR22427">
    <property type="entry name" value="GH15728P"/>
    <property type="match status" value="1"/>
</dbReference>